<feature type="domain" description="Adenine deaminase C-terminal" evidence="8">
    <location>
        <begin position="394"/>
        <end position="560"/>
    </location>
</feature>
<organism evidence="9">
    <name type="scientific">candidate division WOR-3 bacterium</name>
    <dbReference type="NCBI Taxonomy" id="2052148"/>
    <lineage>
        <taxon>Bacteria</taxon>
        <taxon>Bacteria division WOR-3</taxon>
    </lineage>
</organism>
<dbReference type="InterPro" id="IPR006679">
    <property type="entry name" value="Adenine_deam"/>
</dbReference>
<dbReference type="GO" id="GO:0006146">
    <property type="term" value="P:adenine catabolic process"/>
    <property type="evidence" value="ECO:0007669"/>
    <property type="project" value="InterPro"/>
</dbReference>
<dbReference type="PANTHER" id="PTHR11113:SF2">
    <property type="entry name" value="ADENINE DEAMINASE"/>
    <property type="match status" value="1"/>
</dbReference>
<feature type="domain" description="Amidohydrolase-related" evidence="7">
    <location>
        <begin position="56"/>
        <end position="345"/>
    </location>
</feature>
<evidence type="ECO:0000313" key="9">
    <source>
        <dbReference type="EMBL" id="HGE99173.1"/>
    </source>
</evidence>
<dbReference type="PANTHER" id="PTHR11113">
    <property type="entry name" value="N-ACETYLGLUCOSAMINE-6-PHOSPHATE DEACETYLASE"/>
    <property type="match status" value="1"/>
</dbReference>
<dbReference type="CDD" id="cd01295">
    <property type="entry name" value="AdeC"/>
    <property type="match status" value="1"/>
</dbReference>
<comment type="caution">
    <text evidence="9">The sequence shown here is derived from an EMBL/GenBank/DDBJ whole genome shotgun (WGS) entry which is preliminary data.</text>
</comment>
<keyword evidence="4 6" id="KW-0464">Manganese</keyword>
<evidence type="ECO:0000259" key="8">
    <source>
        <dbReference type="Pfam" id="PF13382"/>
    </source>
</evidence>
<dbReference type="InterPro" id="IPR006680">
    <property type="entry name" value="Amidohydro-rel"/>
</dbReference>
<dbReference type="SUPFAM" id="SSF51338">
    <property type="entry name" value="Composite domain of metallo-dependent hydrolases"/>
    <property type="match status" value="1"/>
</dbReference>
<evidence type="ECO:0000256" key="3">
    <source>
        <dbReference type="ARBA" id="ARBA00022801"/>
    </source>
</evidence>
<dbReference type="GO" id="GO:0000034">
    <property type="term" value="F:adenine deaminase activity"/>
    <property type="evidence" value="ECO:0007669"/>
    <property type="project" value="UniProtKB-UniRule"/>
</dbReference>
<dbReference type="InterPro" id="IPR032466">
    <property type="entry name" value="Metal_Hydrolase"/>
</dbReference>
<dbReference type="Pfam" id="PF13382">
    <property type="entry name" value="Adenine_deam_C"/>
    <property type="match status" value="1"/>
</dbReference>
<dbReference type="Gene3D" id="2.30.40.10">
    <property type="entry name" value="Urease, subunit C, domain 1"/>
    <property type="match status" value="1"/>
</dbReference>
<name>A0A7C3YSL0_UNCW3</name>
<evidence type="ECO:0000256" key="2">
    <source>
        <dbReference type="ARBA" id="ARBA00012782"/>
    </source>
</evidence>
<dbReference type="NCBIfam" id="TIGR01178">
    <property type="entry name" value="ade"/>
    <property type="match status" value="1"/>
</dbReference>
<evidence type="ECO:0000259" key="7">
    <source>
        <dbReference type="Pfam" id="PF01979"/>
    </source>
</evidence>
<dbReference type="AlphaFoldDB" id="A0A7C3YSL0"/>
<dbReference type="Pfam" id="PF01979">
    <property type="entry name" value="Amidohydro_1"/>
    <property type="match status" value="1"/>
</dbReference>
<gene>
    <name evidence="6 9" type="primary">ade</name>
    <name evidence="9" type="ORF">ENX07_03775</name>
</gene>
<accession>A0A7C3YSL0</accession>
<dbReference type="EMBL" id="DTMQ01000022">
    <property type="protein sequence ID" value="HGE99173.1"/>
    <property type="molecule type" value="Genomic_DNA"/>
</dbReference>
<dbReference type="SUPFAM" id="SSF51556">
    <property type="entry name" value="Metallo-dependent hydrolases"/>
    <property type="match status" value="1"/>
</dbReference>
<evidence type="ECO:0000256" key="5">
    <source>
        <dbReference type="ARBA" id="ARBA00047720"/>
    </source>
</evidence>
<dbReference type="EC" id="3.5.4.2" evidence="2 6"/>
<keyword evidence="3 6" id="KW-0378">Hydrolase</keyword>
<evidence type="ECO:0000256" key="1">
    <source>
        <dbReference type="ARBA" id="ARBA00006773"/>
    </source>
</evidence>
<dbReference type="InterPro" id="IPR026912">
    <property type="entry name" value="Adenine_deam_C"/>
</dbReference>
<proteinExistence type="inferred from homology"/>
<comment type="catalytic activity">
    <reaction evidence="5 6">
        <text>adenine + H2O + H(+) = hypoxanthine + NH4(+)</text>
        <dbReference type="Rhea" id="RHEA:23688"/>
        <dbReference type="ChEBI" id="CHEBI:15377"/>
        <dbReference type="ChEBI" id="CHEBI:15378"/>
        <dbReference type="ChEBI" id="CHEBI:16708"/>
        <dbReference type="ChEBI" id="CHEBI:17368"/>
        <dbReference type="ChEBI" id="CHEBI:28938"/>
        <dbReference type="EC" id="3.5.4.2"/>
    </reaction>
</comment>
<comment type="cofactor">
    <cofactor evidence="6">
        <name>Mn(2+)</name>
        <dbReference type="ChEBI" id="CHEBI:29035"/>
    </cofactor>
</comment>
<comment type="similarity">
    <text evidence="1 6">Belongs to the metallo-dependent hydrolases superfamily. Adenine deaminase family.</text>
</comment>
<protein>
    <recommendedName>
        <fullName evidence="2 6">Adenine deaminase</fullName>
        <shortName evidence="6">Adenase</shortName>
        <shortName evidence="6">Adenine aminase</shortName>
        <ecNumber evidence="2 6">3.5.4.2</ecNumber>
    </recommendedName>
</protein>
<dbReference type="HAMAP" id="MF_01518">
    <property type="entry name" value="Adenine_deamin"/>
    <property type="match status" value="1"/>
</dbReference>
<dbReference type="InterPro" id="IPR011059">
    <property type="entry name" value="Metal-dep_hydrolase_composite"/>
</dbReference>
<dbReference type="Gene3D" id="3.20.20.140">
    <property type="entry name" value="Metal-dependent hydrolases"/>
    <property type="match status" value="1"/>
</dbReference>
<evidence type="ECO:0000256" key="4">
    <source>
        <dbReference type="ARBA" id="ARBA00023211"/>
    </source>
</evidence>
<sequence>MRTDKRKKSLLLKNGRRVNLFIGEVLRSNLLIYGDRILGIGPNLTAEKEIDLKGDYILPGLIESHIHLESSLLSPQEFSRLTLLSGTTTLICDPHEIANVLGIKGIYYLLRATKNLPQNFYFLIPSCVPATRFETAGGKIGLKEIRRLLKEKRILGLAEVMNFPGVISGEKGILAKIRLLQETRSKTRRQLVIDGHSPGLRGTGLQTYLASGISSDHECTSAEEAEEKLRLGMWIMVREGSAAKNLKDLSPIINEKTQNRLLLCSDDIHPEELSKEGHLNAILRKGVSLGIDPIILLKMATYNPANRFGLTDLGAIAPSYRADITIVKELKEFKVRMVIKDGEIVVKDGEIIKPFGVSPSFPQSTFKVRDFSQERLFVKNEKKVMKVIKIIPGQILTKRELVLPKVKGEEVISDTERDILKLVVIERHKGTGNIGIGFVQGFGLKEGAIGSSVAHDSHNLILVGVSDEAIFHTAKRIIEMKGGMVVFGRDKREELPLPIAGLLSDRPVAEVIERLRRMISLTKELGSPLENPFATLSFLALPVIPELKLTDRGLFDAVRFRFVPLFGDES</sequence>
<evidence type="ECO:0000256" key="6">
    <source>
        <dbReference type="HAMAP-Rule" id="MF_01518"/>
    </source>
</evidence>
<reference evidence="9" key="1">
    <citation type="journal article" date="2020" name="mSystems">
        <title>Genome- and Community-Level Interaction Insights into Carbon Utilization and Element Cycling Functions of Hydrothermarchaeota in Hydrothermal Sediment.</title>
        <authorList>
            <person name="Zhou Z."/>
            <person name="Liu Y."/>
            <person name="Xu W."/>
            <person name="Pan J."/>
            <person name="Luo Z.H."/>
            <person name="Li M."/>
        </authorList>
    </citation>
    <scope>NUCLEOTIDE SEQUENCE [LARGE SCALE GENOMIC DNA]</scope>
    <source>
        <strain evidence="9">SpSt-906</strain>
    </source>
</reference>